<organism evidence="2 3">
    <name type="scientific">Granulibacter bethesdensis</name>
    <dbReference type="NCBI Taxonomy" id="364410"/>
    <lineage>
        <taxon>Bacteria</taxon>
        <taxon>Pseudomonadati</taxon>
        <taxon>Pseudomonadota</taxon>
        <taxon>Alphaproteobacteria</taxon>
        <taxon>Acetobacterales</taxon>
        <taxon>Acetobacteraceae</taxon>
        <taxon>Granulibacter</taxon>
    </lineage>
</organism>
<sequence>MSGKMIWRATTALCFGTVLFGLAGQGRAQVPEEPKGDEMRPTISEIPAEQQQAIAAAQKPKPKASYWDNTEAHLTIQAGITGNPWTKSGRNFGQFYADRANTVTMNQIMGNLSHPIQDVGKGYGVGFVFEMMYGSDARFDPTIGMADGVLTGLYQWVPTQAHIDFHLPWFTKGGVDIQVGQMYGLLGSEGTPALLRPFYTFNYASDYIVPFEMIGVMTTTHLTDKMDFILGVDAGNSTSFGNAGNNNRPKGTIGVQWNNLMDNKLNFHLIGHFGPQGNNSYPVTSPDGLWTSAGVGPRANDEMQYNADFLASYKVNEKTTVTVDATYLHDDLLRADAYGVTTYLAYDINPNLTFNARGEVFRDNTGLIIAEYASFTSFTRAISNKPYPYYIAPPTTYGELTLGVTYRPDFVNRHMFWGGKFTVRPEIRYDRSLNGTNPFNESAIPTAANNYTPVVNNGTNDMLWFNLDMIVNF</sequence>
<name>A0AAC9P8U1_9PROT</name>
<dbReference type="InterPro" id="IPR011486">
    <property type="entry name" value="BBP2"/>
</dbReference>
<dbReference type="AlphaFoldDB" id="A0AAC9P8U1"/>
<evidence type="ECO:0000313" key="3">
    <source>
        <dbReference type="Proteomes" id="UP000182373"/>
    </source>
</evidence>
<proteinExistence type="predicted"/>
<dbReference type="EMBL" id="CP018191">
    <property type="protein sequence ID" value="APH54876.1"/>
    <property type="molecule type" value="Genomic_DNA"/>
</dbReference>
<evidence type="ECO:0000313" key="2">
    <source>
        <dbReference type="EMBL" id="APH54876.1"/>
    </source>
</evidence>
<accession>A0AAC9P8U1</accession>
<protein>
    <submittedName>
        <fullName evidence="2">Exported protein</fullName>
    </submittedName>
</protein>
<dbReference type="Proteomes" id="UP000182373">
    <property type="component" value="Chromosome"/>
</dbReference>
<feature type="signal peptide" evidence="1">
    <location>
        <begin position="1"/>
        <end position="28"/>
    </location>
</feature>
<reference evidence="3" key="1">
    <citation type="submission" date="2016-11" db="EMBL/GenBank/DDBJ databases">
        <title>Comparative genomic and phenotypic analysis of Granulibacter bethesdensis clinical isolates from patients with chronic granulomatous disease.</title>
        <authorList>
            <person name="Zarember K.A."/>
            <person name="Porcella S.F."/>
            <person name="Chu J."/>
            <person name="Ding L."/>
            <person name="Dahlstrom E."/>
            <person name="Barbian K."/>
            <person name="Martens C."/>
            <person name="Sykora L."/>
            <person name="Kramer S."/>
            <person name="Pettinato A.M."/>
            <person name="Hong H."/>
            <person name="Wald G."/>
            <person name="Berg L.J."/>
            <person name="Rogge L.S."/>
            <person name="Greenberg D.E."/>
            <person name="Falcone E.L."/>
            <person name="Neves J.F."/>
            <person name="Simoes M.J."/>
            <person name="Casal M."/>
            <person name="Rodriguez-Lopez F.C."/>
            <person name="Zelazny A."/>
            <person name="Gallin J.I."/>
            <person name="Holland S.M."/>
        </authorList>
    </citation>
    <scope>NUCLEOTIDE SEQUENCE [LARGE SCALE GENOMIC DNA]</scope>
    <source>
        <strain evidence="3">NIH9.1</strain>
    </source>
</reference>
<keyword evidence="1" id="KW-0732">Signal</keyword>
<gene>
    <name evidence="2" type="ORF">GbCGDNIH9_1586</name>
</gene>
<evidence type="ECO:0000256" key="1">
    <source>
        <dbReference type="SAM" id="SignalP"/>
    </source>
</evidence>
<dbReference type="Pfam" id="PF07642">
    <property type="entry name" value="BBP2"/>
    <property type="match status" value="1"/>
</dbReference>
<feature type="chain" id="PRO_5042072222" evidence="1">
    <location>
        <begin position="29"/>
        <end position="473"/>
    </location>
</feature>